<dbReference type="Pfam" id="PF01594">
    <property type="entry name" value="AI-2E_transport"/>
    <property type="match status" value="1"/>
</dbReference>
<dbReference type="PANTHER" id="PTHR21716:SF53">
    <property type="entry name" value="PERMEASE PERM-RELATED"/>
    <property type="match status" value="1"/>
</dbReference>
<name>A0A160TSD6_9ZZZZ</name>
<keyword evidence="3" id="KW-0813">Transport</keyword>
<dbReference type="AlphaFoldDB" id="A0A160TSD6"/>
<organism evidence="9">
    <name type="scientific">hydrothermal vent metagenome</name>
    <dbReference type="NCBI Taxonomy" id="652676"/>
    <lineage>
        <taxon>unclassified sequences</taxon>
        <taxon>metagenomes</taxon>
        <taxon>ecological metagenomes</taxon>
    </lineage>
</organism>
<dbReference type="GO" id="GO:0005886">
    <property type="term" value="C:plasma membrane"/>
    <property type="evidence" value="ECO:0007669"/>
    <property type="project" value="UniProtKB-SubCell"/>
</dbReference>
<feature type="transmembrane region" description="Helical" evidence="8">
    <location>
        <begin position="281"/>
        <end position="300"/>
    </location>
</feature>
<feature type="transmembrane region" description="Helical" evidence="8">
    <location>
        <begin position="306"/>
        <end position="331"/>
    </location>
</feature>
<proteinExistence type="inferred from homology"/>
<evidence type="ECO:0000256" key="5">
    <source>
        <dbReference type="ARBA" id="ARBA00022692"/>
    </source>
</evidence>
<keyword evidence="4" id="KW-1003">Cell membrane</keyword>
<feature type="transmembrane region" description="Helical" evidence="8">
    <location>
        <begin position="20"/>
        <end position="51"/>
    </location>
</feature>
<evidence type="ECO:0000256" key="7">
    <source>
        <dbReference type="ARBA" id="ARBA00023136"/>
    </source>
</evidence>
<feature type="transmembrane region" description="Helical" evidence="8">
    <location>
        <begin position="146"/>
        <end position="176"/>
    </location>
</feature>
<evidence type="ECO:0000256" key="3">
    <source>
        <dbReference type="ARBA" id="ARBA00022448"/>
    </source>
</evidence>
<feature type="transmembrane region" description="Helical" evidence="8">
    <location>
        <begin position="216"/>
        <end position="235"/>
    </location>
</feature>
<evidence type="ECO:0000256" key="1">
    <source>
        <dbReference type="ARBA" id="ARBA00004651"/>
    </source>
</evidence>
<protein>
    <submittedName>
        <fullName evidence="9">Permease PerM (= YfgO)</fullName>
    </submittedName>
</protein>
<gene>
    <name evidence="9" type="ORF">MGWOODY_XGa1445</name>
</gene>
<comment type="subcellular location">
    <subcellularLocation>
        <location evidence="1">Cell membrane</location>
        <topology evidence="1">Multi-pass membrane protein</topology>
    </subcellularLocation>
</comment>
<dbReference type="PANTHER" id="PTHR21716">
    <property type="entry name" value="TRANSMEMBRANE PROTEIN"/>
    <property type="match status" value="1"/>
</dbReference>
<feature type="transmembrane region" description="Helical" evidence="8">
    <location>
        <begin position="241"/>
        <end position="269"/>
    </location>
</feature>
<evidence type="ECO:0000256" key="2">
    <source>
        <dbReference type="ARBA" id="ARBA00009773"/>
    </source>
</evidence>
<feature type="transmembrane region" description="Helical" evidence="8">
    <location>
        <begin position="63"/>
        <end position="88"/>
    </location>
</feature>
<reference evidence="9" key="1">
    <citation type="submission" date="2015-10" db="EMBL/GenBank/DDBJ databases">
        <authorList>
            <person name="Gilbert D.G."/>
        </authorList>
    </citation>
    <scope>NUCLEOTIDE SEQUENCE</scope>
</reference>
<keyword evidence="6 8" id="KW-1133">Transmembrane helix</keyword>
<comment type="similarity">
    <text evidence="2">Belongs to the autoinducer-2 exporter (AI-2E) (TC 2.A.86) family.</text>
</comment>
<keyword evidence="7 8" id="KW-0472">Membrane</keyword>
<accession>A0A160TSD6</accession>
<dbReference type="GO" id="GO:0055085">
    <property type="term" value="P:transmembrane transport"/>
    <property type="evidence" value="ECO:0007669"/>
    <property type="project" value="TreeGrafter"/>
</dbReference>
<evidence type="ECO:0000313" key="9">
    <source>
        <dbReference type="EMBL" id="CUS53458.1"/>
    </source>
</evidence>
<keyword evidence="5 8" id="KW-0812">Transmembrane</keyword>
<dbReference type="EMBL" id="CZRL01000097">
    <property type="protein sequence ID" value="CUS53458.1"/>
    <property type="molecule type" value="Genomic_DNA"/>
</dbReference>
<sequence>MEFITSWFKQHFSNPQVVYLGLFLLVLFAVLILMGQMIGPVLVGIVIAYLLEGLVSKFEGMRAPRFIAVLIVFIVFLLFFVVILFGLLPLVSQQATQFVQQIPNMLGKGHAAMLKLPDMYPDLVSQTQIDVIMTAMRLELTSWGQAIVSISMSSVVGLITVLIYLVLLPLLVFFFLKDKQVMMQWLSRFVPKEHQLVEQVWIEVDRQIGNYVRGKFWEIVVVWIACQITFSFLGLEYATLLAMLVALSVLIPYVGAAVVTIPVVLVAWFQWGWGSEFGYLFAAYVVIQLLDGNLLVPILFSEVNNLHPVAIISAVLIFGSLWGLIGVFFAIPLATLVHAVINAWPKNTEADSSQHIWCDCIVISSVACVKNID</sequence>
<evidence type="ECO:0000256" key="4">
    <source>
        <dbReference type="ARBA" id="ARBA00022475"/>
    </source>
</evidence>
<evidence type="ECO:0000256" key="6">
    <source>
        <dbReference type="ARBA" id="ARBA00022989"/>
    </source>
</evidence>
<evidence type="ECO:0000256" key="8">
    <source>
        <dbReference type="SAM" id="Phobius"/>
    </source>
</evidence>
<dbReference type="InterPro" id="IPR002549">
    <property type="entry name" value="AI-2E-like"/>
</dbReference>